<dbReference type="STRING" id="493475.GARC_1661"/>
<sequence>MMALKASKLFKLRFCGVELIGLPITVCYVVMTYLYNIAWINLACKVTPRSYITQK</sequence>
<feature type="transmembrane region" description="Helical" evidence="1">
    <location>
        <begin position="12"/>
        <end position="35"/>
    </location>
</feature>
<dbReference type="EMBL" id="BAEO01000021">
    <property type="protein sequence ID" value="GAC18633.1"/>
    <property type="molecule type" value="Genomic_DNA"/>
</dbReference>
<gene>
    <name evidence="2" type="ORF">GARC_1661</name>
</gene>
<reference evidence="2 3" key="1">
    <citation type="journal article" date="2017" name="Antonie Van Leeuwenhoek">
        <title>Rhizobium rhizosphaerae sp. nov., a novel species isolated from rice rhizosphere.</title>
        <authorList>
            <person name="Zhao J.J."/>
            <person name="Zhang J."/>
            <person name="Zhang R.J."/>
            <person name="Zhang C.W."/>
            <person name="Yin H.Q."/>
            <person name="Zhang X.X."/>
        </authorList>
    </citation>
    <scope>NUCLEOTIDE SEQUENCE [LARGE SCALE GENOMIC DNA]</scope>
    <source>
        <strain evidence="2 3">BSs20135</strain>
    </source>
</reference>
<protein>
    <submittedName>
        <fullName evidence="2">Uncharacterized protein</fullName>
    </submittedName>
</protein>
<organism evidence="2 3">
    <name type="scientific">Paraglaciecola arctica BSs20135</name>
    <dbReference type="NCBI Taxonomy" id="493475"/>
    <lineage>
        <taxon>Bacteria</taxon>
        <taxon>Pseudomonadati</taxon>
        <taxon>Pseudomonadota</taxon>
        <taxon>Gammaproteobacteria</taxon>
        <taxon>Alteromonadales</taxon>
        <taxon>Alteromonadaceae</taxon>
        <taxon>Paraglaciecola</taxon>
    </lineage>
</organism>
<name>K6YPR3_9ALTE</name>
<proteinExistence type="predicted"/>
<comment type="caution">
    <text evidence="2">The sequence shown here is derived from an EMBL/GenBank/DDBJ whole genome shotgun (WGS) entry which is preliminary data.</text>
</comment>
<evidence type="ECO:0000313" key="3">
    <source>
        <dbReference type="Proteomes" id="UP000006327"/>
    </source>
</evidence>
<keyword evidence="3" id="KW-1185">Reference proteome</keyword>
<evidence type="ECO:0000256" key="1">
    <source>
        <dbReference type="SAM" id="Phobius"/>
    </source>
</evidence>
<keyword evidence="1" id="KW-0472">Membrane</keyword>
<evidence type="ECO:0000313" key="2">
    <source>
        <dbReference type="EMBL" id="GAC18633.1"/>
    </source>
</evidence>
<keyword evidence="1" id="KW-0812">Transmembrane</keyword>
<dbReference type="AlphaFoldDB" id="K6YPR3"/>
<dbReference type="Proteomes" id="UP000006327">
    <property type="component" value="Unassembled WGS sequence"/>
</dbReference>
<accession>K6YPR3</accession>
<keyword evidence="1" id="KW-1133">Transmembrane helix</keyword>